<protein>
    <submittedName>
        <fullName evidence="1">Uncharacterized protein</fullName>
    </submittedName>
</protein>
<accession>A0A545TXD0</accession>
<dbReference type="InterPro" id="IPR058227">
    <property type="entry name" value="RSP_7527-like"/>
</dbReference>
<keyword evidence="2" id="KW-1185">Reference proteome</keyword>
<proteinExistence type="predicted"/>
<dbReference type="AlphaFoldDB" id="A0A545TXD0"/>
<evidence type="ECO:0000313" key="1">
    <source>
        <dbReference type="EMBL" id="TQV81886.1"/>
    </source>
</evidence>
<organism evidence="1 2">
    <name type="scientific">Denitrobaculum tricleocarpae</name>
    <dbReference type="NCBI Taxonomy" id="2591009"/>
    <lineage>
        <taxon>Bacteria</taxon>
        <taxon>Pseudomonadati</taxon>
        <taxon>Pseudomonadota</taxon>
        <taxon>Alphaproteobacteria</taxon>
        <taxon>Rhodospirillales</taxon>
        <taxon>Rhodospirillaceae</taxon>
        <taxon>Denitrobaculum</taxon>
    </lineage>
</organism>
<reference evidence="1 2" key="1">
    <citation type="submission" date="2019-06" db="EMBL/GenBank/DDBJ databases">
        <title>Whole genome sequence for Rhodospirillaceae sp. R148.</title>
        <authorList>
            <person name="Wang G."/>
        </authorList>
    </citation>
    <scope>NUCLEOTIDE SEQUENCE [LARGE SCALE GENOMIC DNA]</scope>
    <source>
        <strain evidence="1 2">R148</strain>
    </source>
</reference>
<name>A0A545TXD0_9PROT</name>
<sequence>MSMHEDFTAPVSRYDDLSPDTIQYHIARARVLRSQAFTAHIAAIAKFVMKLFTRHADKAETVPGSNGLAANQS</sequence>
<dbReference type="Proteomes" id="UP000315252">
    <property type="component" value="Unassembled WGS sequence"/>
</dbReference>
<dbReference type="NCBIfam" id="NF046098">
    <property type="entry name" value="RSP_7527_fam"/>
    <property type="match status" value="1"/>
</dbReference>
<comment type="caution">
    <text evidence="1">The sequence shown here is derived from an EMBL/GenBank/DDBJ whole genome shotgun (WGS) entry which is preliminary data.</text>
</comment>
<dbReference type="EMBL" id="VHSH01000002">
    <property type="protein sequence ID" value="TQV81886.1"/>
    <property type="molecule type" value="Genomic_DNA"/>
</dbReference>
<evidence type="ECO:0000313" key="2">
    <source>
        <dbReference type="Proteomes" id="UP000315252"/>
    </source>
</evidence>
<gene>
    <name evidence="1" type="ORF">FKG95_06505</name>
</gene>